<sequence length="174" mass="20082">MGYKYFCEVLHVCYSTSCAESFALLFILKKKNNEGSLFFSPLFQNKQLLRYHYFSHKSEIPNTPNQSWPAPAPSYAYCYKPKTSSYVLFSPNLIGAHNVTAMSPAQCQDARTMTGTEQWWRRGCKHNTCEKAPAKVKIIKTELNLNKKKNCELKVLFYLRTGRIFLPQAAKFLM</sequence>
<organism evidence="1 2">
    <name type="scientific">Xenoophorus captivus</name>
    <dbReference type="NCBI Taxonomy" id="1517983"/>
    <lineage>
        <taxon>Eukaryota</taxon>
        <taxon>Metazoa</taxon>
        <taxon>Chordata</taxon>
        <taxon>Craniata</taxon>
        <taxon>Vertebrata</taxon>
        <taxon>Euteleostomi</taxon>
        <taxon>Actinopterygii</taxon>
        <taxon>Neopterygii</taxon>
        <taxon>Teleostei</taxon>
        <taxon>Neoteleostei</taxon>
        <taxon>Acanthomorphata</taxon>
        <taxon>Ovalentaria</taxon>
        <taxon>Atherinomorphae</taxon>
        <taxon>Cyprinodontiformes</taxon>
        <taxon>Goodeidae</taxon>
        <taxon>Xenoophorus</taxon>
    </lineage>
</organism>
<reference evidence="1 2" key="1">
    <citation type="submission" date="2021-06" db="EMBL/GenBank/DDBJ databases">
        <authorList>
            <person name="Palmer J.M."/>
        </authorList>
    </citation>
    <scope>NUCLEOTIDE SEQUENCE [LARGE SCALE GENOMIC DNA]</scope>
    <source>
        <strain evidence="1 2">XC_2019</strain>
        <tissue evidence="1">Muscle</tissue>
    </source>
</reference>
<accession>A0ABV0SDZ2</accession>
<evidence type="ECO:0000313" key="1">
    <source>
        <dbReference type="EMBL" id="MEQ2218656.1"/>
    </source>
</evidence>
<name>A0ABV0SDZ2_9TELE</name>
<proteinExistence type="predicted"/>
<comment type="caution">
    <text evidence="1">The sequence shown here is derived from an EMBL/GenBank/DDBJ whole genome shotgun (WGS) entry which is preliminary data.</text>
</comment>
<dbReference type="Proteomes" id="UP001434883">
    <property type="component" value="Unassembled WGS sequence"/>
</dbReference>
<gene>
    <name evidence="1" type="ORF">XENOCAPTIV_006382</name>
</gene>
<dbReference type="EMBL" id="JAHRIN010077327">
    <property type="protein sequence ID" value="MEQ2218656.1"/>
    <property type="molecule type" value="Genomic_DNA"/>
</dbReference>
<evidence type="ECO:0000313" key="2">
    <source>
        <dbReference type="Proteomes" id="UP001434883"/>
    </source>
</evidence>
<keyword evidence="2" id="KW-1185">Reference proteome</keyword>
<protein>
    <submittedName>
        <fullName evidence="1">Uncharacterized protein</fullName>
    </submittedName>
</protein>